<dbReference type="Proteomes" id="UP001189624">
    <property type="component" value="Chromosome 5"/>
</dbReference>
<protein>
    <submittedName>
        <fullName evidence="1">Uncharacterized protein</fullName>
    </submittedName>
</protein>
<keyword evidence="2" id="KW-1185">Reference proteome</keyword>
<name>A0AA86SWI9_9FABA</name>
<evidence type="ECO:0000313" key="1">
    <source>
        <dbReference type="EMBL" id="CAJ1956926.1"/>
    </source>
</evidence>
<organism evidence="1 2">
    <name type="scientific">Sphenostylis stenocarpa</name>
    <dbReference type="NCBI Taxonomy" id="92480"/>
    <lineage>
        <taxon>Eukaryota</taxon>
        <taxon>Viridiplantae</taxon>
        <taxon>Streptophyta</taxon>
        <taxon>Embryophyta</taxon>
        <taxon>Tracheophyta</taxon>
        <taxon>Spermatophyta</taxon>
        <taxon>Magnoliopsida</taxon>
        <taxon>eudicotyledons</taxon>
        <taxon>Gunneridae</taxon>
        <taxon>Pentapetalae</taxon>
        <taxon>rosids</taxon>
        <taxon>fabids</taxon>
        <taxon>Fabales</taxon>
        <taxon>Fabaceae</taxon>
        <taxon>Papilionoideae</taxon>
        <taxon>50 kb inversion clade</taxon>
        <taxon>NPAAA clade</taxon>
        <taxon>indigoferoid/millettioid clade</taxon>
        <taxon>Phaseoleae</taxon>
        <taxon>Sphenostylis</taxon>
    </lineage>
</organism>
<proteinExistence type="predicted"/>
<sequence>MVALPSIITGITYETFLSPIKARVVLSCWHMLHSTNVNTKDHDVPRKFNTSIYV</sequence>
<gene>
    <name evidence="1" type="ORF">AYBTSS11_LOCUS16924</name>
</gene>
<dbReference type="AlphaFoldDB" id="A0AA86SWI9"/>
<reference evidence="1" key="1">
    <citation type="submission" date="2023-10" db="EMBL/GenBank/DDBJ databases">
        <authorList>
            <person name="Domelevo Entfellner J.-B."/>
        </authorList>
    </citation>
    <scope>NUCLEOTIDE SEQUENCE</scope>
</reference>
<evidence type="ECO:0000313" key="2">
    <source>
        <dbReference type="Proteomes" id="UP001189624"/>
    </source>
</evidence>
<feature type="non-terminal residue" evidence="1">
    <location>
        <position position="54"/>
    </location>
</feature>
<dbReference type="EMBL" id="OY731402">
    <property type="protein sequence ID" value="CAJ1956926.1"/>
    <property type="molecule type" value="Genomic_DNA"/>
</dbReference>
<accession>A0AA86SWI9</accession>
<dbReference type="Gramene" id="rna-AYBTSS11_LOCUS16924">
    <property type="protein sequence ID" value="CAJ1956926.1"/>
    <property type="gene ID" value="gene-AYBTSS11_LOCUS16924"/>
</dbReference>